<dbReference type="AlphaFoldDB" id="A0A926F740"/>
<keyword evidence="2" id="KW-0732">Signal</keyword>
<dbReference type="Pfam" id="PF00395">
    <property type="entry name" value="SLH"/>
    <property type="match status" value="1"/>
</dbReference>
<name>A0A926F740_9FIRM</name>
<keyword evidence="1" id="KW-0677">Repeat</keyword>
<proteinExistence type="predicted"/>
<sequence length="862" mass="93755">MFNFKRLISTAVAFVMAASVMSTAFAAIPSDVAGTEYEEAAQVLGVLDIMVGDKDTGTFRPDDTIIRSEGARVAISALGLQEVAEVTNGATKYPDVVSNHWANGYINVATDQGMVIGDDVGTFRPDDTISYAEMVTIMIRALGYEKMAESKGGYPTGYLVTASNIGLTKNVPGSGDEGITRGKVARLVFNGLTIKLMEQVGYGSDVKYEVVDKTLLYNYLDVEKITDQVKAVGSSAINGDSNLKDTQIQIGDKIYNIANADVREILGFNVDAYVEKDGKTNEKNLLVAIPVEGKNESVKIDADDIEEIINEESSKAVRYWVNKDTDKNAKKATVASDAKVMYNGKAGTFEDFKKIESGTLTLLDSDTNGEYDIVFINETVNYVVDEALTSTHKIVDKYGKKTLVLDPDDTNISFTIEKGSEFIGIKDLKEWDVLTVTQSKDNSFIHIEVSSEKVSGTVTEKDNEKVYIDGKGYKVAANYPNTISLNDEGTFYLDVQGKIAAVDADSRISSNYAYLNSIEMASGINKVLELELFTKDGKSLLLKSAAKVKVNNSSSVLAKDALATIGKNPQLITYELNSDGAVSKITTAKDLNGKIDEDNFSKNMSLSEAVYKSASGKLVTSSSSVTVTDDTVVFDIPNGKTDTEDYSIRDKKFFINDDKYDVVVYDLSEDLSAGVLVVTSSTGDADESSSIAVVDKITKTQNEDGVDIEKLYAVQNGKTVTVSTSETGILVKKSGGETVSLAQGDIIQYKTNVKGEIEKITVLFDVSSKATEAENKISDDLQTYYGKVTKKFSNSFNLQVNGGEVMNFAIGDADIYYVNTKTNNKNVSIGDSGDIQKYDELDPERVFVRVYKDEVKEVVVIK</sequence>
<dbReference type="RefSeq" id="WP_262431149.1">
    <property type="nucleotide sequence ID" value="NZ_JACRTE010000001.1"/>
</dbReference>
<evidence type="ECO:0000256" key="1">
    <source>
        <dbReference type="ARBA" id="ARBA00022737"/>
    </source>
</evidence>
<keyword evidence="5" id="KW-1185">Reference proteome</keyword>
<evidence type="ECO:0000256" key="2">
    <source>
        <dbReference type="SAM" id="SignalP"/>
    </source>
</evidence>
<gene>
    <name evidence="4" type="ORF">H8706_01080</name>
</gene>
<dbReference type="InterPro" id="IPR001119">
    <property type="entry name" value="SLH_dom"/>
</dbReference>
<dbReference type="EMBL" id="JACRTE010000001">
    <property type="protein sequence ID" value="MBC8595463.1"/>
    <property type="molecule type" value="Genomic_DNA"/>
</dbReference>
<dbReference type="PROSITE" id="PS51272">
    <property type="entry name" value="SLH"/>
    <property type="match status" value="2"/>
</dbReference>
<feature type="signal peptide" evidence="2">
    <location>
        <begin position="1"/>
        <end position="26"/>
    </location>
</feature>
<dbReference type="Proteomes" id="UP000647416">
    <property type="component" value="Unassembled WGS sequence"/>
</dbReference>
<organism evidence="4 5">
    <name type="scientific">Qingrenia yutianensis</name>
    <dbReference type="NCBI Taxonomy" id="2763676"/>
    <lineage>
        <taxon>Bacteria</taxon>
        <taxon>Bacillati</taxon>
        <taxon>Bacillota</taxon>
        <taxon>Clostridia</taxon>
        <taxon>Eubacteriales</taxon>
        <taxon>Oscillospiraceae</taxon>
        <taxon>Qingrenia</taxon>
    </lineage>
</organism>
<feature type="domain" description="SLH" evidence="3">
    <location>
        <begin position="24"/>
        <end position="88"/>
    </location>
</feature>
<comment type="caution">
    <text evidence="4">The sequence shown here is derived from an EMBL/GenBank/DDBJ whole genome shotgun (WGS) entry which is preliminary data.</text>
</comment>
<protein>
    <submittedName>
        <fullName evidence="4">S-layer homology domain-containing protein</fullName>
    </submittedName>
</protein>
<feature type="domain" description="SLH" evidence="3">
    <location>
        <begin position="89"/>
        <end position="152"/>
    </location>
</feature>
<evidence type="ECO:0000313" key="5">
    <source>
        <dbReference type="Proteomes" id="UP000647416"/>
    </source>
</evidence>
<evidence type="ECO:0000313" key="4">
    <source>
        <dbReference type="EMBL" id="MBC8595463.1"/>
    </source>
</evidence>
<reference evidence="4" key="1">
    <citation type="submission" date="2020-08" db="EMBL/GenBank/DDBJ databases">
        <title>Genome public.</title>
        <authorList>
            <person name="Liu C."/>
            <person name="Sun Q."/>
        </authorList>
    </citation>
    <scope>NUCLEOTIDE SEQUENCE</scope>
    <source>
        <strain evidence="4">NSJ-50</strain>
    </source>
</reference>
<feature type="chain" id="PRO_5038024872" evidence="2">
    <location>
        <begin position="27"/>
        <end position="862"/>
    </location>
</feature>
<accession>A0A926F740</accession>
<evidence type="ECO:0000259" key="3">
    <source>
        <dbReference type="PROSITE" id="PS51272"/>
    </source>
</evidence>